<accession>A0A929FDD1</accession>
<reference evidence="1" key="1">
    <citation type="submission" date="2020-10" db="EMBL/GenBank/DDBJ databases">
        <authorList>
            <person name="Castelo-Branco R."/>
            <person name="Eusebio N."/>
            <person name="Adriana R."/>
            <person name="Vieira A."/>
            <person name="Brugerolle De Fraissinette N."/>
            <person name="Rezende De Castro R."/>
            <person name="Schneider M.P."/>
            <person name="Vasconcelos V."/>
            <person name="Leao P.N."/>
        </authorList>
    </citation>
    <scope>NUCLEOTIDE SEQUENCE</scope>
    <source>
        <strain evidence="1">LEGE 11479</strain>
    </source>
</reference>
<gene>
    <name evidence="1" type="ORF">IQ260_30360</name>
</gene>
<sequence>MAAAKRKYILLSDEETARILRIEIEELYKKCDFFDSKDDDEWDLIEGEHFEWVRKDVKKRQFYEAGAVAIAKYLQQVETKGFWASLVDEVIEAFTHRRKRMRRHLVRRQVSIEFSSLDDAYLTSELVFLERPKIIRILRTNGKGLNSSMRRIQGNDSLEGQEPLEPNEDLKSIEDTQYWSQRGIVKVARDMSQNHGKRSRASRKAWTDTVYEEVKDAIRDQRKYLESSEARIKKAIGTVKKIAGDTCQVSCQKRTASKPFDLHAHHLFDRETRPDLADVLDNLLVMHADIHRGFHRWHGSGSCEPKDFIEYLFYVEGEKFESNSNTRHLDALVNKLEKLQVFFENHYNMP</sequence>
<dbReference type="RefSeq" id="WP_193996762.1">
    <property type="nucleotide sequence ID" value="NZ_JADEXP010000601.1"/>
</dbReference>
<evidence type="ECO:0000313" key="1">
    <source>
        <dbReference type="EMBL" id="MBE9070944.1"/>
    </source>
</evidence>
<dbReference type="Proteomes" id="UP000615026">
    <property type="component" value="Unassembled WGS sequence"/>
</dbReference>
<protein>
    <recommendedName>
        <fullName evidence="3">HNH nuclease domain-containing protein</fullName>
    </recommendedName>
</protein>
<evidence type="ECO:0000313" key="2">
    <source>
        <dbReference type="Proteomes" id="UP000615026"/>
    </source>
</evidence>
<keyword evidence="2" id="KW-1185">Reference proteome</keyword>
<comment type="caution">
    <text evidence="1">The sequence shown here is derived from an EMBL/GenBank/DDBJ whole genome shotgun (WGS) entry which is preliminary data.</text>
</comment>
<evidence type="ECO:0008006" key="3">
    <source>
        <dbReference type="Google" id="ProtNLM"/>
    </source>
</evidence>
<organism evidence="1 2">
    <name type="scientific">Leptolyngbya cf. ectocarpi LEGE 11479</name>
    <dbReference type="NCBI Taxonomy" id="1828722"/>
    <lineage>
        <taxon>Bacteria</taxon>
        <taxon>Bacillati</taxon>
        <taxon>Cyanobacteriota</taxon>
        <taxon>Cyanophyceae</taxon>
        <taxon>Leptolyngbyales</taxon>
        <taxon>Leptolyngbyaceae</taxon>
        <taxon>Leptolyngbya group</taxon>
        <taxon>Leptolyngbya</taxon>
    </lineage>
</organism>
<name>A0A929FDD1_LEPEC</name>
<dbReference type="EMBL" id="JADEXP010000601">
    <property type="protein sequence ID" value="MBE9070944.1"/>
    <property type="molecule type" value="Genomic_DNA"/>
</dbReference>
<proteinExistence type="predicted"/>
<dbReference type="AlphaFoldDB" id="A0A929FDD1"/>